<feature type="region of interest" description="Disordered" evidence="2">
    <location>
        <begin position="554"/>
        <end position="713"/>
    </location>
</feature>
<dbReference type="SMART" id="SM00498">
    <property type="entry name" value="FH2"/>
    <property type="match status" value="1"/>
</dbReference>
<dbReference type="SUPFAM" id="SSF48371">
    <property type="entry name" value="ARM repeat"/>
    <property type="match status" value="1"/>
</dbReference>
<dbReference type="Pfam" id="PF06371">
    <property type="entry name" value="Drf_GBD"/>
    <property type="match status" value="1"/>
</dbReference>
<feature type="compositionally biased region" description="Basic and acidic residues" evidence="2">
    <location>
        <begin position="1135"/>
        <end position="1153"/>
    </location>
</feature>
<dbReference type="SMART" id="SM01139">
    <property type="entry name" value="Drf_FH3"/>
    <property type="match status" value="1"/>
</dbReference>
<dbReference type="PROSITE" id="PS51444">
    <property type="entry name" value="FH2"/>
    <property type="match status" value="1"/>
</dbReference>
<sequence>MSQLPLNVDVKPAPLQQSRSTVILNSPTKSPLSQLAGNGHLSPVGGLFISLPKSSDFDVPQPPLHEMETMLELLMEDLNLSEEKKQILRELPIHSKWIMLQQHLGERYRDGGNKDLNRESEEISRLRGRNKNNPIEYRELLTNLVVSLRSRPIRWISNFIDNGGLEILLENLKLLEEENIHDEYEELYIKCLKSLMNNKIGLSAVLDSPDSLNIIALSLRSNSYRTRALVLEIFGAVCLIPGGHTCILSGMDNLKEEGGFRFRFEVVVSSLWQASRGMSPLEKDLQVATMSFINAVTCGGPGVNLEFRMHIRYEFLNLGLMALIDQIGYLENDLLQANIDVWIAGLEADEEEVFSKVDADYFLIDEPHDVFEALNKSMHLTSCSSSWMGLLKHLLLLPSNPFQRMKYMFIIDKVVQQIVIQRDGEDSDPSVALTELDFRSILADLTDTDRIRMEEEKFRKQVDKNRKLEKEIGEMKNELEKERGRSSLTSLEKTITIPALQNNLEKTKQDLELINNFFEEKNFLNDKYKDIFSRIYKNLGIENLTSNNSAKLVGNIPPPPPPPMFSAGPIPPPNPMSNLPPILQDALKMSIPSTPPPPPPPPGFSGGVPPPPPPPGFVGGIPPPPPGFGAPPPPPPPGNFGPPPPPPPGFSGGPPPPPPPMAPPPPGSLGGPPPPPPPGGFGGPPGPPRVPGHPQPTYFAGPQQPPPKKINLSSKPLKSFNWTKLAPTKVNDTIWKELDDSPIHDSLKEEYSNFEGLFAAKEIVKSKTADNGSQDSLSLNKIKILVLTFDYLSWKINNLFRPETFPEFKLALNIMLKAIKISPEAIRIAVENSDTVTLPRHILVELMKFVPTEEEQLILKGYENDVQNLATAERFLYELSTISRYDEKLKALLFKTSFDEYSTDAQGMISWLADASSDVRNSKKLKEILKIILALGNYMNSGQRGGAYGFKLGSLLKMIDTKSVITNRKHTLLHYLTELVEKKFPDLIGFEKELSHVEDGAKVTVPQIRSSLTLIRDGLKGIKTLLSNLEEDHTKAEQVLAKKDIKKGALGITHEPTIPKKTVFVEVISNFFEEASKVYDEYDKLFKKAESEYEQTVLLYGEDPKVMFPDEFFGIFSKFCSSFVGARTENEMAIAKEKETEKREAEKKVQDEKRRRKREASSNSNLSVKDSRTDTASMSTKTDQNGGLDDLITSIRSGKAFGGGESLARHRRDKSEKGAVSSNHASPKPVTKKVHNTSSSESVKAEVTSGINKEKSVEKKKSEELKGDKRASMGKDLLRGLTNRHSKDFSKEGKT</sequence>
<feature type="compositionally biased region" description="Pro residues" evidence="2">
    <location>
        <begin position="593"/>
        <end position="694"/>
    </location>
</feature>
<gene>
    <name evidence="5" type="primary">DAAM2_1</name>
    <name evidence="5" type="ORF">HK099_001578</name>
</gene>
<evidence type="ECO:0000313" key="6">
    <source>
        <dbReference type="Proteomes" id="UP001211065"/>
    </source>
</evidence>
<evidence type="ECO:0000259" key="4">
    <source>
        <dbReference type="PROSITE" id="PS51444"/>
    </source>
</evidence>
<name>A0AAD5U3L1_9FUNG</name>
<feature type="domain" description="FH2" evidence="4">
    <location>
        <begin position="707"/>
        <end position="1149"/>
    </location>
</feature>
<feature type="compositionally biased region" description="Basic and acidic residues" evidence="2">
    <location>
        <begin position="1285"/>
        <end position="1295"/>
    </location>
</feature>
<dbReference type="Gene3D" id="1.25.10.10">
    <property type="entry name" value="Leucine-rich Repeat Variant"/>
    <property type="match status" value="1"/>
</dbReference>
<comment type="caution">
    <text evidence="5">The sequence shown here is derived from an EMBL/GenBank/DDBJ whole genome shotgun (WGS) entry which is preliminary data.</text>
</comment>
<keyword evidence="1" id="KW-0175">Coiled coil</keyword>
<organism evidence="5 6">
    <name type="scientific">Clydaea vesicula</name>
    <dbReference type="NCBI Taxonomy" id="447962"/>
    <lineage>
        <taxon>Eukaryota</taxon>
        <taxon>Fungi</taxon>
        <taxon>Fungi incertae sedis</taxon>
        <taxon>Chytridiomycota</taxon>
        <taxon>Chytridiomycota incertae sedis</taxon>
        <taxon>Chytridiomycetes</taxon>
        <taxon>Lobulomycetales</taxon>
        <taxon>Lobulomycetaceae</taxon>
        <taxon>Clydaea</taxon>
    </lineage>
</organism>
<dbReference type="Pfam" id="PF06367">
    <property type="entry name" value="Drf_FH3"/>
    <property type="match status" value="1"/>
</dbReference>
<dbReference type="GO" id="GO:0031267">
    <property type="term" value="F:small GTPase binding"/>
    <property type="evidence" value="ECO:0007669"/>
    <property type="project" value="InterPro"/>
</dbReference>
<dbReference type="InterPro" id="IPR051425">
    <property type="entry name" value="Formin_Homology"/>
</dbReference>
<feature type="coiled-coil region" evidence="1">
    <location>
        <begin position="64"/>
        <end position="91"/>
    </location>
</feature>
<dbReference type="InterPro" id="IPR010472">
    <property type="entry name" value="FH3_dom"/>
</dbReference>
<feature type="compositionally biased region" description="Basic and acidic residues" evidence="2">
    <location>
        <begin position="1252"/>
        <end position="1278"/>
    </location>
</feature>
<evidence type="ECO:0000313" key="5">
    <source>
        <dbReference type="EMBL" id="KAJ3223051.1"/>
    </source>
</evidence>
<dbReference type="Pfam" id="PF02181">
    <property type="entry name" value="FH2"/>
    <property type="match status" value="1"/>
</dbReference>
<dbReference type="PANTHER" id="PTHR45725:SF1">
    <property type="entry name" value="DISHEVELLED ASSOCIATED ACTIVATOR OF MORPHOGENESIS, ISOFORM D"/>
    <property type="match status" value="1"/>
</dbReference>
<dbReference type="InterPro" id="IPR010473">
    <property type="entry name" value="GTPase-bd"/>
</dbReference>
<keyword evidence="6" id="KW-1185">Reference proteome</keyword>
<dbReference type="Gene3D" id="1.10.238.150">
    <property type="entry name" value="Formin, FH3 diaphanous domain"/>
    <property type="match status" value="1"/>
</dbReference>
<dbReference type="PROSITE" id="PS51232">
    <property type="entry name" value="GBD_FH3"/>
    <property type="match status" value="1"/>
</dbReference>
<dbReference type="SUPFAM" id="SSF101447">
    <property type="entry name" value="Formin homology 2 domain (FH2 domain)"/>
    <property type="match status" value="1"/>
</dbReference>
<dbReference type="InterPro" id="IPR042201">
    <property type="entry name" value="FH2_Formin_sf"/>
</dbReference>
<dbReference type="GO" id="GO:0003779">
    <property type="term" value="F:actin binding"/>
    <property type="evidence" value="ECO:0007669"/>
    <property type="project" value="InterPro"/>
</dbReference>
<dbReference type="InterPro" id="IPR011989">
    <property type="entry name" value="ARM-like"/>
</dbReference>
<proteinExistence type="predicted"/>
<dbReference type="SMART" id="SM01140">
    <property type="entry name" value="Drf_GBD"/>
    <property type="match status" value="1"/>
</dbReference>
<reference evidence="5" key="1">
    <citation type="submission" date="2020-05" db="EMBL/GenBank/DDBJ databases">
        <title>Phylogenomic resolution of chytrid fungi.</title>
        <authorList>
            <person name="Stajich J.E."/>
            <person name="Amses K."/>
            <person name="Simmons R."/>
            <person name="Seto K."/>
            <person name="Myers J."/>
            <person name="Bonds A."/>
            <person name="Quandt C.A."/>
            <person name="Barry K."/>
            <person name="Liu P."/>
            <person name="Grigoriev I."/>
            <person name="Longcore J.E."/>
            <person name="James T.Y."/>
        </authorList>
    </citation>
    <scope>NUCLEOTIDE SEQUENCE</scope>
    <source>
        <strain evidence="5">JEL0476</strain>
    </source>
</reference>
<evidence type="ECO:0000259" key="3">
    <source>
        <dbReference type="PROSITE" id="PS51232"/>
    </source>
</evidence>
<dbReference type="Proteomes" id="UP001211065">
    <property type="component" value="Unassembled WGS sequence"/>
</dbReference>
<evidence type="ECO:0000256" key="1">
    <source>
        <dbReference type="SAM" id="Coils"/>
    </source>
</evidence>
<dbReference type="InterPro" id="IPR016024">
    <property type="entry name" value="ARM-type_fold"/>
</dbReference>
<dbReference type="GO" id="GO:0030036">
    <property type="term" value="P:actin cytoskeleton organization"/>
    <property type="evidence" value="ECO:0007669"/>
    <property type="project" value="InterPro"/>
</dbReference>
<dbReference type="InterPro" id="IPR015425">
    <property type="entry name" value="FH2_Formin"/>
</dbReference>
<dbReference type="PANTHER" id="PTHR45725">
    <property type="entry name" value="FORMIN HOMOLOGY 2 FAMILY MEMBER"/>
    <property type="match status" value="1"/>
</dbReference>
<feature type="region of interest" description="Disordered" evidence="2">
    <location>
        <begin position="1135"/>
        <end position="1295"/>
    </location>
</feature>
<feature type="compositionally biased region" description="Polar residues" evidence="2">
    <location>
        <begin position="1161"/>
        <end position="1185"/>
    </location>
</feature>
<dbReference type="InterPro" id="IPR014768">
    <property type="entry name" value="GBD/FH3_dom"/>
</dbReference>
<feature type="coiled-coil region" evidence="1">
    <location>
        <begin position="451"/>
        <end position="521"/>
    </location>
</feature>
<feature type="domain" description="GBD/FH3" evidence="3">
    <location>
        <begin position="59"/>
        <end position="426"/>
    </location>
</feature>
<feature type="coiled-coil region" evidence="1">
    <location>
        <begin position="1019"/>
        <end position="1046"/>
    </location>
</feature>
<protein>
    <submittedName>
        <fullName evidence="5">Dishevelled associated activator of morphogenesis 2</fullName>
    </submittedName>
</protein>
<accession>A0AAD5U3L1</accession>
<dbReference type="EMBL" id="JADGJW010000146">
    <property type="protein sequence ID" value="KAJ3223051.1"/>
    <property type="molecule type" value="Genomic_DNA"/>
</dbReference>
<dbReference type="Gene3D" id="1.20.58.2220">
    <property type="entry name" value="Formin, FH2 domain"/>
    <property type="match status" value="1"/>
</dbReference>
<evidence type="ECO:0000256" key="2">
    <source>
        <dbReference type="SAM" id="MobiDB-lite"/>
    </source>
</evidence>
<feature type="compositionally biased region" description="Pro residues" evidence="2">
    <location>
        <begin position="556"/>
        <end position="575"/>
    </location>
</feature>